<comment type="caution">
    <text evidence="1">The sequence shown here is derived from an EMBL/GenBank/DDBJ whole genome shotgun (WGS) entry which is preliminary data.</text>
</comment>
<accession>A0A094S870</accession>
<protein>
    <recommendedName>
        <fullName evidence="2">DUF2889 domain-containing protein</fullName>
    </recommendedName>
</protein>
<dbReference type="Pfam" id="PF11136">
    <property type="entry name" value="DUF2889"/>
    <property type="match status" value="1"/>
</dbReference>
<sequence length="219" mass="24813">MASRDYFPAAPVGAELIHTRNYEVRTYKLSPDKFLLRGVVCDEKPAGLYIPEDPEPLWVHHMVVDLEITFPMFEIVSVHVEFKERPHTHCTDIEPDYQKLVGLSIARGFNNKVKELFGGPRGCTHIGALLAAMAPVAIQSGWSMRVGAALGTQDAPNISTEEQRKRSYAMNLNTCHMWDENGDMVRGIEQGVPMEVPLWISKRFKELGREDSDWDKFRG</sequence>
<reference evidence="1" key="1">
    <citation type="submission" date="2014-06" db="EMBL/GenBank/DDBJ databases">
        <title>Key roles for freshwater Actinobacteria revealed by deep metagenomic sequencing.</title>
        <authorList>
            <person name="Ghai R."/>
            <person name="Mizuno C.M."/>
            <person name="Picazo A."/>
            <person name="Camacho A."/>
            <person name="Rodriguez-Valera F."/>
        </authorList>
    </citation>
    <scope>NUCLEOTIDE SEQUENCE</scope>
</reference>
<dbReference type="AlphaFoldDB" id="A0A094S870"/>
<dbReference type="InterPro" id="IPR021312">
    <property type="entry name" value="DUF2889"/>
</dbReference>
<gene>
    <name evidence="1" type="ORF">GM51_18015</name>
</gene>
<evidence type="ECO:0008006" key="2">
    <source>
        <dbReference type="Google" id="ProtNLM"/>
    </source>
</evidence>
<organism evidence="1">
    <name type="scientific">freshwater metagenome</name>
    <dbReference type="NCBI Taxonomy" id="449393"/>
    <lineage>
        <taxon>unclassified sequences</taxon>
        <taxon>metagenomes</taxon>
        <taxon>ecological metagenomes</taxon>
    </lineage>
</organism>
<name>A0A094S870_9ZZZZ</name>
<proteinExistence type="predicted"/>
<dbReference type="EMBL" id="JNSL01000159">
    <property type="protein sequence ID" value="KGA14123.1"/>
    <property type="molecule type" value="Genomic_DNA"/>
</dbReference>
<evidence type="ECO:0000313" key="1">
    <source>
        <dbReference type="EMBL" id="KGA14123.1"/>
    </source>
</evidence>